<keyword evidence="3" id="KW-1185">Reference proteome</keyword>
<dbReference type="Proteomes" id="UP000075883">
    <property type="component" value="Unassembled WGS sequence"/>
</dbReference>
<proteinExistence type="predicted"/>
<feature type="compositionally biased region" description="Polar residues" evidence="1">
    <location>
        <begin position="1"/>
        <end position="10"/>
    </location>
</feature>
<evidence type="ECO:0000313" key="2">
    <source>
        <dbReference type="EnsemblMetazoa" id="ACUA001037-PA"/>
    </source>
</evidence>
<dbReference type="EnsemblMetazoa" id="ACUA001037-RA">
    <property type="protein sequence ID" value="ACUA001037-PA"/>
    <property type="gene ID" value="ACUA001037"/>
</dbReference>
<accession>A0A182LSS9</accession>
<dbReference type="VEuPathDB" id="VectorBase:ACUA001037"/>
<feature type="region of interest" description="Disordered" evidence="1">
    <location>
        <begin position="1"/>
        <end position="45"/>
    </location>
</feature>
<dbReference type="EMBL" id="AXCM01016363">
    <property type="status" value="NOT_ANNOTATED_CDS"/>
    <property type="molecule type" value="Genomic_DNA"/>
</dbReference>
<protein>
    <submittedName>
        <fullName evidence="2">Uncharacterized protein</fullName>
    </submittedName>
</protein>
<dbReference type="AlphaFoldDB" id="A0A182LSS9"/>
<reference evidence="2" key="2">
    <citation type="submission" date="2020-05" db="UniProtKB">
        <authorList>
            <consortium name="EnsemblMetazoa"/>
        </authorList>
    </citation>
    <scope>IDENTIFICATION</scope>
    <source>
        <strain evidence="2">A-37</strain>
    </source>
</reference>
<feature type="compositionally biased region" description="Polar residues" evidence="1">
    <location>
        <begin position="23"/>
        <end position="39"/>
    </location>
</feature>
<evidence type="ECO:0000313" key="3">
    <source>
        <dbReference type="Proteomes" id="UP000075883"/>
    </source>
</evidence>
<reference evidence="3" key="1">
    <citation type="submission" date="2013-09" db="EMBL/GenBank/DDBJ databases">
        <title>The Genome Sequence of Anopheles culicifacies species A.</title>
        <authorList>
            <consortium name="The Broad Institute Genomics Platform"/>
            <person name="Neafsey D.E."/>
            <person name="Besansky N."/>
            <person name="Howell P."/>
            <person name="Walton C."/>
            <person name="Young S.K."/>
            <person name="Zeng Q."/>
            <person name="Gargeya S."/>
            <person name="Fitzgerald M."/>
            <person name="Haas B."/>
            <person name="Abouelleil A."/>
            <person name="Allen A.W."/>
            <person name="Alvarado L."/>
            <person name="Arachchi H.M."/>
            <person name="Berlin A.M."/>
            <person name="Chapman S.B."/>
            <person name="Gainer-Dewar J."/>
            <person name="Goldberg J."/>
            <person name="Griggs A."/>
            <person name="Gujja S."/>
            <person name="Hansen M."/>
            <person name="Howarth C."/>
            <person name="Imamovic A."/>
            <person name="Ireland A."/>
            <person name="Larimer J."/>
            <person name="McCowan C."/>
            <person name="Murphy C."/>
            <person name="Pearson M."/>
            <person name="Poon T.W."/>
            <person name="Priest M."/>
            <person name="Roberts A."/>
            <person name="Saif S."/>
            <person name="Shea T."/>
            <person name="Sisk P."/>
            <person name="Sykes S."/>
            <person name="Wortman J."/>
            <person name="Nusbaum C."/>
            <person name="Birren B."/>
        </authorList>
    </citation>
    <scope>NUCLEOTIDE SEQUENCE [LARGE SCALE GENOMIC DNA]</scope>
    <source>
        <strain evidence="3">A-37</strain>
    </source>
</reference>
<sequence>MDSSLNTSESSNEKEPVYRWNGTPASTEQPPMEWPTSSRLTDEDTERNLVSEDGLLSIAKWLKLQRAPGDENIPNVALTAAVKAFPSFFKRKFQHYITSFTAQTNGRVPKEAKGDPWLTLGIGLSVIQHWRVDDRFYRNIMI</sequence>
<name>A0A182LSS9_9DIPT</name>
<organism evidence="2 3">
    <name type="scientific">Anopheles culicifacies</name>
    <dbReference type="NCBI Taxonomy" id="139723"/>
    <lineage>
        <taxon>Eukaryota</taxon>
        <taxon>Metazoa</taxon>
        <taxon>Ecdysozoa</taxon>
        <taxon>Arthropoda</taxon>
        <taxon>Hexapoda</taxon>
        <taxon>Insecta</taxon>
        <taxon>Pterygota</taxon>
        <taxon>Neoptera</taxon>
        <taxon>Endopterygota</taxon>
        <taxon>Diptera</taxon>
        <taxon>Nematocera</taxon>
        <taxon>Culicoidea</taxon>
        <taxon>Culicidae</taxon>
        <taxon>Anophelinae</taxon>
        <taxon>Anopheles</taxon>
        <taxon>culicifacies species complex</taxon>
    </lineage>
</organism>
<evidence type="ECO:0000256" key="1">
    <source>
        <dbReference type="SAM" id="MobiDB-lite"/>
    </source>
</evidence>